<feature type="transmembrane region" description="Helical" evidence="8">
    <location>
        <begin position="50"/>
        <end position="66"/>
    </location>
</feature>
<evidence type="ECO:0000256" key="1">
    <source>
        <dbReference type="ARBA" id="ARBA00004651"/>
    </source>
</evidence>
<evidence type="ECO:0000256" key="5">
    <source>
        <dbReference type="ARBA" id="ARBA00023136"/>
    </source>
</evidence>
<evidence type="ECO:0000259" key="9">
    <source>
        <dbReference type="PROSITE" id="PS50850"/>
    </source>
</evidence>
<sequence>MTTNADSRLRQLGILAVLVLLTETAPLELSLVYPAAHSLAQSFGSAGADAVTGAVSLAAVVCIPLLGRIADVVGKKRVLLWSGAVFAVGSLLCATAGSLPLLLLGRVLQGAVGGALAVAYAVVRDTFPRHRVPVALGVVSSGIGISGIVAPFLGGALVDRYGYRGVFWFLFALSVCVLPLAAAALPRDGRRDATKAPPGRRLDIPGALLLGLAAAALVWGVGTGVRSGWAAPAVLWALLVVLLLTVGFWRRERDRPDPAIDLALLADPAVRGTLIAAVLTTTGTSTVAYLLPQLLQTPRQAGLGYAFGLGALAAAGWTFTLGLGALAGGPAGGLLARRRGPRRTALTAQALIAIGALGFAALPGQRGLVLLVSLVFGLGAGLAYVGFANLITEAVPDERAATGTALIAVANQLGAAAGASALASVRTLHPVGPDGTLFAGTGYRLAFALAAGVALLALLTTYRMRHGRTPATGGAAARRTDSSTAVSVDSATTKEKI</sequence>
<evidence type="ECO:0000256" key="3">
    <source>
        <dbReference type="ARBA" id="ARBA00022692"/>
    </source>
</evidence>
<organism evidence="10 11">
    <name type="scientific">Streptomyces levis</name>
    <dbReference type="NCBI Taxonomy" id="285566"/>
    <lineage>
        <taxon>Bacteria</taxon>
        <taxon>Bacillati</taxon>
        <taxon>Actinomycetota</taxon>
        <taxon>Actinomycetes</taxon>
        <taxon>Kitasatosporales</taxon>
        <taxon>Streptomycetaceae</taxon>
        <taxon>Streptomyces</taxon>
    </lineage>
</organism>
<keyword evidence="3 8" id="KW-0812">Transmembrane</keyword>
<proteinExistence type="predicted"/>
<keyword evidence="11" id="KW-1185">Reference proteome</keyword>
<dbReference type="Gene3D" id="1.20.1250.20">
    <property type="entry name" value="MFS general substrate transporter like domains"/>
    <property type="match status" value="1"/>
</dbReference>
<keyword evidence="4 8" id="KW-1133">Transmembrane helix</keyword>
<dbReference type="InterPro" id="IPR036259">
    <property type="entry name" value="MFS_trans_sf"/>
</dbReference>
<dbReference type="RefSeq" id="WP_344537083.1">
    <property type="nucleotide sequence ID" value="NZ_BAAATM010000009.1"/>
</dbReference>
<evidence type="ECO:0000256" key="6">
    <source>
        <dbReference type="ARBA" id="ARBA00023251"/>
    </source>
</evidence>
<evidence type="ECO:0000313" key="11">
    <source>
        <dbReference type="Proteomes" id="UP001501095"/>
    </source>
</evidence>
<feature type="transmembrane region" description="Helical" evidence="8">
    <location>
        <begin position="368"/>
        <end position="391"/>
    </location>
</feature>
<dbReference type="EMBL" id="BAAATM010000009">
    <property type="protein sequence ID" value="GAA2532940.1"/>
    <property type="molecule type" value="Genomic_DNA"/>
</dbReference>
<evidence type="ECO:0000256" key="2">
    <source>
        <dbReference type="ARBA" id="ARBA00022448"/>
    </source>
</evidence>
<feature type="transmembrane region" description="Helical" evidence="8">
    <location>
        <begin position="443"/>
        <end position="462"/>
    </location>
</feature>
<feature type="transmembrane region" description="Helical" evidence="8">
    <location>
        <begin position="78"/>
        <end position="97"/>
    </location>
</feature>
<keyword evidence="2" id="KW-0813">Transport</keyword>
<evidence type="ECO:0000256" key="4">
    <source>
        <dbReference type="ARBA" id="ARBA00022989"/>
    </source>
</evidence>
<feature type="transmembrane region" description="Helical" evidence="8">
    <location>
        <begin position="403"/>
        <end position="423"/>
    </location>
</feature>
<dbReference type="PANTHER" id="PTHR42718:SF9">
    <property type="entry name" value="MAJOR FACILITATOR SUPERFAMILY MULTIDRUG TRANSPORTER MFSC"/>
    <property type="match status" value="1"/>
</dbReference>
<feature type="transmembrane region" description="Helical" evidence="8">
    <location>
        <begin position="206"/>
        <end position="223"/>
    </location>
</feature>
<protein>
    <recommendedName>
        <fullName evidence="9">Major facilitator superfamily (MFS) profile domain-containing protein</fullName>
    </recommendedName>
</protein>
<feature type="transmembrane region" description="Helical" evidence="8">
    <location>
        <begin position="103"/>
        <end position="122"/>
    </location>
</feature>
<evidence type="ECO:0000256" key="7">
    <source>
        <dbReference type="SAM" id="MobiDB-lite"/>
    </source>
</evidence>
<feature type="transmembrane region" description="Helical" evidence="8">
    <location>
        <begin position="229"/>
        <end position="249"/>
    </location>
</feature>
<feature type="compositionally biased region" description="Low complexity" evidence="7">
    <location>
        <begin position="469"/>
        <end position="491"/>
    </location>
</feature>
<name>A0ABN3NW86_9ACTN</name>
<comment type="subcellular location">
    <subcellularLocation>
        <location evidence="1">Cell membrane</location>
        <topology evidence="1">Multi-pass membrane protein</topology>
    </subcellularLocation>
</comment>
<feature type="transmembrane region" description="Helical" evidence="8">
    <location>
        <begin position="303"/>
        <end position="323"/>
    </location>
</feature>
<dbReference type="PRINTS" id="PR01035">
    <property type="entry name" value="TCRTETA"/>
</dbReference>
<keyword evidence="6" id="KW-0046">Antibiotic resistance</keyword>
<dbReference type="InterPro" id="IPR011701">
    <property type="entry name" value="MFS"/>
</dbReference>
<accession>A0ABN3NW86</accession>
<keyword evidence="5 8" id="KW-0472">Membrane</keyword>
<feature type="transmembrane region" description="Helical" evidence="8">
    <location>
        <begin position="134"/>
        <end position="154"/>
    </location>
</feature>
<dbReference type="SUPFAM" id="SSF103473">
    <property type="entry name" value="MFS general substrate transporter"/>
    <property type="match status" value="1"/>
</dbReference>
<dbReference type="PROSITE" id="PS50850">
    <property type="entry name" value="MFS"/>
    <property type="match status" value="1"/>
</dbReference>
<evidence type="ECO:0000256" key="8">
    <source>
        <dbReference type="SAM" id="Phobius"/>
    </source>
</evidence>
<feature type="transmembrane region" description="Helical" evidence="8">
    <location>
        <begin position="344"/>
        <end position="362"/>
    </location>
</feature>
<dbReference type="PANTHER" id="PTHR42718">
    <property type="entry name" value="MAJOR FACILITATOR SUPERFAMILY MULTIDRUG TRANSPORTER MFSC"/>
    <property type="match status" value="1"/>
</dbReference>
<feature type="transmembrane region" description="Helical" evidence="8">
    <location>
        <begin position="269"/>
        <end position="291"/>
    </location>
</feature>
<feature type="transmembrane region" description="Helical" evidence="8">
    <location>
        <begin position="166"/>
        <end position="185"/>
    </location>
</feature>
<evidence type="ECO:0000313" key="10">
    <source>
        <dbReference type="EMBL" id="GAA2532940.1"/>
    </source>
</evidence>
<reference evidence="10 11" key="1">
    <citation type="journal article" date="2019" name="Int. J. Syst. Evol. Microbiol.">
        <title>The Global Catalogue of Microorganisms (GCM) 10K type strain sequencing project: providing services to taxonomists for standard genome sequencing and annotation.</title>
        <authorList>
            <consortium name="The Broad Institute Genomics Platform"/>
            <consortium name="The Broad Institute Genome Sequencing Center for Infectious Disease"/>
            <person name="Wu L."/>
            <person name="Ma J."/>
        </authorList>
    </citation>
    <scope>NUCLEOTIDE SEQUENCE [LARGE SCALE GENOMIC DNA]</scope>
    <source>
        <strain evidence="10 11">JCM 6924</strain>
    </source>
</reference>
<dbReference type="Proteomes" id="UP001501095">
    <property type="component" value="Unassembled WGS sequence"/>
</dbReference>
<feature type="region of interest" description="Disordered" evidence="7">
    <location>
        <begin position="469"/>
        <end position="497"/>
    </location>
</feature>
<dbReference type="Gene3D" id="1.20.1720.10">
    <property type="entry name" value="Multidrug resistance protein D"/>
    <property type="match status" value="1"/>
</dbReference>
<dbReference type="Pfam" id="PF07690">
    <property type="entry name" value="MFS_1"/>
    <property type="match status" value="1"/>
</dbReference>
<comment type="caution">
    <text evidence="10">The sequence shown here is derived from an EMBL/GenBank/DDBJ whole genome shotgun (WGS) entry which is preliminary data.</text>
</comment>
<dbReference type="InterPro" id="IPR001958">
    <property type="entry name" value="Tet-R_TetA/multi-R_MdtG-like"/>
</dbReference>
<feature type="domain" description="Major facilitator superfamily (MFS) profile" evidence="9">
    <location>
        <begin position="14"/>
        <end position="469"/>
    </location>
</feature>
<gene>
    <name evidence="10" type="ORF">GCM10010423_30830</name>
</gene>
<dbReference type="InterPro" id="IPR020846">
    <property type="entry name" value="MFS_dom"/>
</dbReference>